<dbReference type="Pfam" id="PF16123">
    <property type="entry name" value="HAGH_C"/>
    <property type="match status" value="1"/>
</dbReference>
<evidence type="ECO:0000256" key="3">
    <source>
        <dbReference type="ARBA" id="ARBA00022723"/>
    </source>
</evidence>
<name>D8QP33_SELML</name>
<dbReference type="NCBIfam" id="TIGR03413">
    <property type="entry name" value="GSH_gloB"/>
    <property type="match status" value="1"/>
</dbReference>
<organism evidence="8">
    <name type="scientific">Selaginella moellendorffii</name>
    <name type="common">Spikemoss</name>
    <dbReference type="NCBI Taxonomy" id="88036"/>
    <lineage>
        <taxon>Eukaryota</taxon>
        <taxon>Viridiplantae</taxon>
        <taxon>Streptophyta</taxon>
        <taxon>Embryophyta</taxon>
        <taxon>Tracheophyta</taxon>
        <taxon>Lycopodiopsida</taxon>
        <taxon>Selaginellales</taxon>
        <taxon>Selaginellaceae</taxon>
        <taxon>Selaginella</taxon>
    </lineage>
</organism>
<dbReference type="SMART" id="SM00849">
    <property type="entry name" value="Lactamase_B"/>
    <property type="match status" value="1"/>
</dbReference>
<dbReference type="AlphaFoldDB" id="D8QP33"/>
<dbReference type="CDD" id="cd07723">
    <property type="entry name" value="hydroxyacylglutathione_hydrolase_MBL-fold"/>
    <property type="match status" value="1"/>
</dbReference>
<keyword evidence="3" id="KW-0479">Metal-binding</keyword>
<dbReference type="PIRSF" id="PIRSF005457">
    <property type="entry name" value="Glx"/>
    <property type="match status" value="1"/>
</dbReference>
<dbReference type="EMBL" id="GL377565">
    <property type="protein sequence ID" value="EFJ38863.1"/>
    <property type="molecule type" value="Genomic_DNA"/>
</dbReference>
<dbReference type="InterPro" id="IPR036866">
    <property type="entry name" value="RibonucZ/Hydroxyglut_hydro"/>
</dbReference>
<dbReference type="GO" id="GO:0004416">
    <property type="term" value="F:hydroxyacylglutathione hydrolase activity"/>
    <property type="evidence" value="ECO:0000318"/>
    <property type="project" value="GO_Central"/>
</dbReference>
<dbReference type="Gramene" id="EFJ38863">
    <property type="protein sequence ID" value="EFJ38863"/>
    <property type="gene ID" value="SELMODRAFT_164521"/>
</dbReference>
<dbReference type="InterPro" id="IPR032282">
    <property type="entry name" value="HAGH_C"/>
</dbReference>
<dbReference type="HAMAP" id="MF_01374">
    <property type="entry name" value="Glyoxalase_2"/>
    <property type="match status" value="1"/>
</dbReference>
<evidence type="ECO:0000256" key="5">
    <source>
        <dbReference type="ARBA" id="ARBA00022833"/>
    </source>
</evidence>
<dbReference type="Gene3D" id="3.60.15.10">
    <property type="entry name" value="Ribonuclease Z/Hydroxyacylglutathione hydrolase-like"/>
    <property type="match status" value="1"/>
</dbReference>
<comment type="similarity">
    <text evidence="2">Belongs to the metallo-beta-lactamase superfamily. Glyoxalase II family.</text>
</comment>
<dbReference type="GO" id="GO:0019243">
    <property type="term" value="P:methylglyoxal catabolic process to D-lactate via S-lactoyl-glutathione"/>
    <property type="evidence" value="ECO:0007669"/>
    <property type="project" value="InterPro"/>
</dbReference>
<dbReference type="InterPro" id="IPR035680">
    <property type="entry name" value="Clx_II_MBL"/>
</dbReference>
<evidence type="ECO:0000256" key="2">
    <source>
        <dbReference type="ARBA" id="ARBA00006759"/>
    </source>
</evidence>
<dbReference type="PANTHER" id="PTHR11935:SF7">
    <property type="entry name" value="HYDROXYACYLGLUTATHIONE HYDROLASE 2, CHLOROPLASTIC-RELATED"/>
    <property type="match status" value="1"/>
</dbReference>
<gene>
    <name evidence="7" type="ORF">SELMODRAFT_164521</name>
</gene>
<dbReference type="OMA" id="NYAYIFY"/>
<dbReference type="SUPFAM" id="SSF56281">
    <property type="entry name" value="Metallo-hydrolase/oxidoreductase"/>
    <property type="match status" value="1"/>
</dbReference>
<sequence length="321" mass="35275">MGSLAFRVALAPPLVGRSSRHGARISGARYRLSRCCFSSQSAMASAALEIELIPCLKDNYAYLLRDASSGAIGVVDPSTAQPVIEALERRGLKLTHIINTHHHWDHTGGNADLKKRYGAQAREFFFFFLLSSFLLRRTKLYLIVAPPGDGIPGIDVPLKDGDTWMLGEHAMKVIGTPGHTRGHVSYYFADSRAVFTGDTLFSIGCGRLFEGSAQQMWSSLSKLAALPDETRVFCGHEYTLSNAKFAMTIEPNNPALNSHFEKVKQLRDSGLATIPSSVGEEKKFNPFLRPASREIRRSLNLSDDASDSDVFAAVRKAKDRA</sequence>
<feature type="domain" description="Metallo-beta-lactamase" evidence="6">
    <location>
        <begin position="58"/>
        <end position="236"/>
    </location>
</feature>
<dbReference type="Proteomes" id="UP000001514">
    <property type="component" value="Unassembled WGS sequence"/>
</dbReference>
<evidence type="ECO:0000313" key="8">
    <source>
        <dbReference type="Proteomes" id="UP000001514"/>
    </source>
</evidence>
<dbReference type="InterPro" id="IPR001279">
    <property type="entry name" value="Metallo-B-lactamas"/>
</dbReference>
<dbReference type="Pfam" id="PF00753">
    <property type="entry name" value="Lactamase_B"/>
    <property type="match status" value="1"/>
</dbReference>
<protein>
    <recommendedName>
        <fullName evidence="6">Metallo-beta-lactamase domain-containing protein</fullName>
    </recommendedName>
</protein>
<evidence type="ECO:0000313" key="7">
    <source>
        <dbReference type="EMBL" id="EFJ38863.1"/>
    </source>
</evidence>
<evidence type="ECO:0000256" key="1">
    <source>
        <dbReference type="ARBA" id="ARBA00001947"/>
    </source>
</evidence>
<dbReference type="InParanoid" id="D8QP33"/>
<dbReference type="KEGG" id="smo:SELMODRAFT_164521"/>
<dbReference type="HOGENOM" id="CLU_030571_4_1_1"/>
<evidence type="ECO:0000259" key="6">
    <source>
        <dbReference type="SMART" id="SM00849"/>
    </source>
</evidence>
<dbReference type="eggNOG" id="KOG0813">
    <property type="taxonomic scope" value="Eukaryota"/>
</dbReference>
<dbReference type="InterPro" id="IPR017782">
    <property type="entry name" value="Hydroxyacylglutathione_Hdrlase"/>
</dbReference>
<dbReference type="GO" id="GO:0046872">
    <property type="term" value="F:metal ion binding"/>
    <property type="evidence" value="ECO:0007669"/>
    <property type="project" value="UniProtKB-KW"/>
</dbReference>
<dbReference type="FunCoup" id="D8QP33">
    <property type="interactions" value="1110"/>
</dbReference>
<keyword evidence="4" id="KW-0378">Hydrolase</keyword>
<accession>D8QP33</accession>
<dbReference type="STRING" id="88036.D8QP33"/>
<reference evidence="7 8" key="1">
    <citation type="journal article" date="2011" name="Science">
        <title>The Selaginella genome identifies genetic changes associated with the evolution of vascular plants.</title>
        <authorList>
            <person name="Banks J.A."/>
            <person name="Nishiyama T."/>
            <person name="Hasebe M."/>
            <person name="Bowman J.L."/>
            <person name="Gribskov M."/>
            <person name="dePamphilis C."/>
            <person name="Albert V.A."/>
            <person name="Aono N."/>
            <person name="Aoyama T."/>
            <person name="Ambrose B.A."/>
            <person name="Ashton N.W."/>
            <person name="Axtell M.J."/>
            <person name="Barker E."/>
            <person name="Barker M.S."/>
            <person name="Bennetzen J.L."/>
            <person name="Bonawitz N.D."/>
            <person name="Chapple C."/>
            <person name="Cheng C."/>
            <person name="Correa L.G."/>
            <person name="Dacre M."/>
            <person name="DeBarry J."/>
            <person name="Dreyer I."/>
            <person name="Elias M."/>
            <person name="Engstrom E.M."/>
            <person name="Estelle M."/>
            <person name="Feng L."/>
            <person name="Finet C."/>
            <person name="Floyd S.K."/>
            <person name="Frommer W.B."/>
            <person name="Fujita T."/>
            <person name="Gramzow L."/>
            <person name="Gutensohn M."/>
            <person name="Harholt J."/>
            <person name="Hattori M."/>
            <person name="Heyl A."/>
            <person name="Hirai T."/>
            <person name="Hiwatashi Y."/>
            <person name="Ishikawa M."/>
            <person name="Iwata M."/>
            <person name="Karol K.G."/>
            <person name="Koehler B."/>
            <person name="Kolukisaoglu U."/>
            <person name="Kubo M."/>
            <person name="Kurata T."/>
            <person name="Lalonde S."/>
            <person name="Li K."/>
            <person name="Li Y."/>
            <person name="Litt A."/>
            <person name="Lyons E."/>
            <person name="Manning G."/>
            <person name="Maruyama T."/>
            <person name="Michael T.P."/>
            <person name="Mikami K."/>
            <person name="Miyazaki S."/>
            <person name="Morinaga S."/>
            <person name="Murata T."/>
            <person name="Mueller-Roeber B."/>
            <person name="Nelson D.R."/>
            <person name="Obara M."/>
            <person name="Oguri Y."/>
            <person name="Olmstead R.G."/>
            <person name="Onodera N."/>
            <person name="Petersen B.L."/>
            <person name="Pils B."/>
            <person name="Prigge M."/>
            <person name="Rensing S.A."/>
            <person name="Riano-Pachon D.M."/>
            <person name="Roberts A.W."/>
            <person name="Sato Y."/>
            <person name="Scheller H.V."/>
            <person name="Schulz B."/>
            <person name="Schulz C."/>
            <person name="Shakirov E.V."/>
            <person name="Shibagaki N."/>
            <person name="Shinohara N."/>
            <person name="Shippen D.E."/>
            <person name="Soerensen I."/>
            <person name="Sotooka R."/>
            <person name="Sugimoto N."/>
            <person name="Sugita M."/>
            <person name="Sumikawa N."/>
            <person name="Tanurdzic M."/>
            <person name="Theissen G."/>
            <person name="Ulvskov P."/>
            <person name="Wakazuki S."/>
            <person name="Weng J.K."/>
            <person name="Willats W.W."/>
            <person name="Wipf D."/>
            <person name="Wolf P.G."/>
            <person name="Yang L."/>
            <person name="Zimmer A.D."/>
            <person name="Zhu Q."/>
            <person name="Mitros T."/>
            <person name="Hellsten U."/>
            <person name="Loque D."/>
            <person name="Otillar R."/>
            <person name="Salamov A."/>
            <person name="Schmutz J."/>
            <person name="Shapiro H."/>
            <person name="Lindquist E."/>
            <person name="Lucas S."/>
            <person name="Rokhsar D."/>
            <person name="Grigoriev I.V."/>
        </authorList>
    </citation>
    <scope>NUCLEOTIDE SEQUENCE [LARGE SCALE GENOMIC DNA]</scope>
</reference>
<proteinExistence type="inferred from homology"/>
<evidence type="ECO:0000256" key="4">
    <source>
        <dbReference type="ARBA" id="ARBA00022801"/>
    </source>
</evidence>
<keyword evidence="5" id="KW-0862">Zinc</keyword>
<keyword evidence="8" id="KW-1185">Reference proteome</keyword>
<dbReference type="PANTHER" id="PTHR11935">
    <property type="entry name" value="BETA LACTAMASE DOMAIN"/>
    <property type="match status" value="1"/>
</dbReference>
<comment type="cofactor">
    <cofactor evidence="1">
        <name>Zn(2+)</name>
        <dbReference type="ChEBI" id="CHEBI:29105"/>
    </cofactor>
</comment>